<gene>
    <name evidence="2" type="ORF">SAMN04488519_102145</name>
</gene>
<proteinExistence type="predicted"/>
<evidence type="ECO:0000313" key="2">
    <source>
        <dbReference type="EMBL" id="SFN81642.1"/>
    </source>
</evidence>
<feature type="transmembrane region" description="Helical" evidence="1">
    <location>
        <begin position="242"/>
        <end position="262"/>
    </location>
</feature>
<dbReference type="InterPro" id="IPR011990">
    <property type="entry name" value="TPR-like_helical_dom_sf"/>
</dbReference>
<dbReference type="RefSeq" id="WP_091650075.1">
    <property type="nucleotide sequence ID" value="NZ_FOVW01000002.1"/>
</dbReference>
<dbReference type="Gene3D" id="1.25.40.10">
    <property type="entry name" value="Tetratricopeptide repeat domain"/>
    <property type="match status" value="1"/>
</dbReference>
<dbReference type="Proteomes" id="UP000199564">
    <property type="component" value="Unassembled WGS sequence"/>
</dbReference>
<feature type="transmembrane region" description="Helical" evidence="1">
    <location>
        <begin position="169"/>
        <end position="187"/>
    </location>
</feature>
<keyword evidence="3" id="KW-1185">Reference proteome</keyword>
<dbReference type="SUPFAM" id="SSF48452">
    <property type="entry name" value="TPR-like"/>
    <property type="match status" value="1"/>
</dbReference>
<accession>A0A1I5C4B0</accession>
<feature type="transmembrane region" description="Helical" evidence="1">
    <location>
        <begin position="274"/>
        <end position="292"/>
    </location>
</feature>
<keyword evidence="1" id="KW-0472">Membrane</keyword>
<dbReference type="EMBL" id="FOVW01000002">
    <property type="protein sequence ID" value="SFN81642.1"/>
    <property type="molecule type" value="Genomic_DNA"/>
</dbReference>
<protein>
    <recommendedName>
        <fullName evidence="4">Tetratricopeptide repeat-containing protein</fullName>
    </recommendedName>
</protein>
<reference evidence="3" key="1">
    <citation type="submission" date="2016-10" db="EMBL/GenBank/DDBJ databases">
        <authorList>
            <person name="Varghese N."/>
            <person name="Submissions S."/>
        </authorList>
    </citation>
    <scope>NUCLEOTIDE SEQUENCE [LARGE SCALE GENOMIC DNA]</scope>
    <source>
        <strain evidence="3">DSM 15282</strain>
    </source>
</reference>
<evidence type="ECO:0000256" key="1">
    <source>
        <dbReference type="SAM" id="Phobius"/>
    </source>
</evidence>
<keyword evidence="1" id="KW-0812">Transmembrane</keyword>
<evidence type="ECO:0000313" key="3">
    <source>
        <dbReference type="Proteomes" id="UP000199564"/>
    </source>
</evidence>
<dbReference type="STRING" id="226506.SAMN04488519_102145"/>
<dbReference type="AlphaFoldDB" id="A0A1I5C4B0"/>
<feature type="transmembrane region" description="Helical" evidence="1">
    <location>
        <begin position="12"/>
        <end position="32"/>
    </location>
</feature>
<feature type="transmembrane region" description="Helical" evidence="1">
    <location>
        <begin position="312"/>
        <end position="330"/>
    </location>
</feature>
<feature type="transmembrane region" description="Helical" evidence="1">
    <location>
        <begin position="114"/>
        <end position="132"/>
    </location>
</feature>
<name>A0A1I5C4B0_9BACT</name>
<evidence type="ECO:0008006" key="4">
    <source>
        <dbReference type="Google" id="ProtNLM"/>
    </source>
</evidence>
<organism evidence="2 3">
    <name type="scientific">Algoriphagus ornithinivorans</name>
    <dbReference type="NCBI Taxonomy" id="226506"/>
    <lineage>
        <taxon>Bacteria</taxon>
        <taxon>Pseudomonadati</taxon>
        <taxon>Bacteroidota</taxon>
        <taxon>Cytophagia</taxon>
        <taxon>Cytophagales</taxon>
        <taxon>Cyclobacteriaceae</taxon>
        <taxon>Algoriphagus</taxon>
    </lineage>
</organism>
<keyword evidence="1" id="KW-1133">Transmembrane helix</keyword>
<feature type="transmembrane region" description="Helical" evidence="1">
    <location>
        <begin position="384"/>
        <end position="401"/>
    </location>
</feature>
<feature type="transmembrane region" description="Helical" evidence="1">
    <location>
        <begin position="144"/>
        <end position="162"/>
    </location>
</feature>
<feature type="transmembrane region" description="Helical" evidence="1">
    <location>
        <begin position="342"/>
        <end position="363"/>
    </location>
</feature>
<sequence>MLQNSTNLLSKKAIIPALLLIITGGLFAYFYFLFNPIPYRNIQAGYFLDSISIPFDWSQFGPVSFPILVDNFLIFQEFKDLGPNIFVAESLFFGVLMGLILTLILTLVSELKKYFFLAFGIAWIAILTFSNLNGLNIGSPSSNYPLIIAIVGTLVIPVFFHITGKSLRFEFRFLLNLICLMVTGYALETLSPISSPELFLAEHLTMPAILLSIAWLLWNGHGVISGIYILLLKAGRNLSLKVSIQITLITAIYLLLMVNILMDFTGFPMDFLPSFNPLFLLFPLGILGWFTLKERVESGQDLVGSEKALKGLYLIGFGLVLWLSWKLKISGNQPAEEFLKHIFTYSQIGFSLFFLVYILTNFYEVMNSGKAAEKVLFKPHSLPYYHLRIGGLIAMLVATAYSEGIVGVQANAMSSNILGDYYYGSGQKLEASIIYENSWSRYRNNPKAKNATAQLLFQLNQPTLAKQHLEESFSEAPQVDNIILLADRLHRENKIFESIFYLERGLRFFPENELLLNNLALLLTKVNRAEEALALLDSSSISHPVSQSNLLALKAKMGQIEGESKALNSLAEKINEIARQNALGNYPEEKLLAEVKKEIEKENSPLLVQAAWRNIFSQKNHVNIESDIAMLDSLWKQEEMQDYIMQLQETAVIRSLGAGRIADAIKNLNGLAFRNPGDAGYFLHLSTSILAQQMDFKKAAKELLAAEEKGFQAFQSYHWSILSFGGYYENAELIRVKYGLQMPDYLTQPDEAALFYLELIQKFHESLPKTLYDEWKTLPDSELKTDFAIRLIAFKSHGIDVSDLRELGKHIQDKKGIQEDLSKFLANPDLKNKESVEALLNWLQLGDELTGNPYFSPLIWSAVAINPDPLAQYEIINAATEFNRDPILWIKKVQLARAIGLSNYATDALVEMAQWIDPATLERLQLTNY</sequence>
<feature type="transmembrane region" description="Helical" evidence="1">
    <location>
        <begin position="207"/>
        <end position="230"/>
    </location>
</feature>
<feature type="transmembrane region" description="Helical" evidence="1">
    <location>
        <begin position="85"/>
        <end position="107"/>
    </location>
</feature>